<keyword evidence="2" id="KW-0732">Signal</keyword>
<dbReference type="AlphaFoldDB" id="A0A9N8DR09"/>
<name>A0A9N8DR09_9STRA</name>
<dbReference type="EMBL" id="CAICTM010000218">
    <property type="protein sequence ID" value="CAB9505130.1"/>
    <property type="molecule type" value="Genomic_DNA"/>
</dbReference>
<sequence>MQLSLALSLLLAVPAAQGFSIPTPPSKIQPATTSTFTTSTRLFGILDEIESDSYNLLSSNEETDVPMNDAYEVFLGDLVFSTNDPRIDIMNNYDLATDPKFMEWLNNKIDNSRDPDERLALRDLFDMIEDVVTKVQVNQLAEERAAADAEQAEEERKQQAEADAEAGRNMSKQDVLKKAAAIDAAQSGVADVNAETKVKKTFYEQEITPEIRLSYEKLLKQVMPPYKAGDTVNSIVFTFYDQFDAQFVKVLTERSNNGDADARALLEALAQEQQTRIAVAAEALKGVLSLGEPMRMEGAIVKMAREGKIDEPFLLLLEANAQQAKDAGANGPAQLMDKLRHRAADEKDKQASSKEIRLLRQLLRTDDPKKREEIFEDAFTPKDVLLVPGTAENAQKAVDGEAPEQEKPMPDVPPPDFINACKAVLLNFGNLGTDDDRGDLASRIKQLASEAEVVTTRIYGKGMTLREQQDRMWKDQTTSIFDLETMEIEAERMGGRAPWTNEDQGDEILPGFDKDGRMQIGGQ</sequence>
<proteinExistence type="predicted"/>
<evidence type="ECO:0000313" key="4">
    <source>
        <dbReference type="Proteomes" id="UP001153069"/>
    </source>
</evidence>
<feature type="chain" id="PRO_5040505099" evidence="2">
    <location>
        <begin position="19"/>
        <end position="523"/>
    </location>
</feature>
<organism evidence="3 4">
    <name type="scientific">Seminavis robusta</name>
    <dbReference type="NCBI Taxonomy" id="568900"/>
    <lineage>
        <taxon>Eukaryota</taxon>
        <taxon>Sar</taxon>
        <taxon>Stramenopiles</taxon>
        <taxon>Ochrophyta</taxon>
        <taxon>Bacillariophyta</taxon>
        <taxon>Bacillariophyceae</taxon>
        <taxon>Bacillariophycidae</taxon>
        <taxon>Naviculales</taxon>
        <taxon>Naviculaceae</taxon>
        <taxon>Seminavis</taxon>
    </lineage>
</organism>
<evidence type="ECO:0000256" key="2">
    <source>
        <dbReference type="SAM" id="SignalP"/>
    </source>
</evidence>
<accession>A0A9N8DR09</accession>
<evidence type="ECO:0000256" key="1">
    <source>
        <dbReference type="SAM" id="MobiDB-lite"/>
    </source>
</evidence>
<dbReference type="OrthoDB" id="38728at2759"/>
<feature type="region of interest" description="Disordered" evidence="1">
    <location>
        <begin position="496"/>
        <end position="523"/>
    </location>
</feature>
<dbReference type="Proteomes" id="UP001153069">
    <property type="component" value="Unassembled WGS sequence"/>
</dbReference>
<reference evidence="3" key="1">
    <citation type="submission" date="2020-06" db="EMBL/GenBank/DDBJ databases">
        <authorList>
            <consortium name="Plant Systems Biology data submission"/>
        </authorList>
    </citation>
    <scope>NUCLEOTIDE SEQUENCE</scope>
    <source>
        <strain evidence="3">D6</strain>
    </source>
</reference>
<protein>
    <submittedName>
        <fullName evidence="3">Uncharacterized protein</fullName>
    </submittedName>
</protein>
<feature type="region of interest" description="Disordered" evidence="1">
    <location>
        <begin position="145"/>
        <end position="170"/>
    </location>
</feature>
<feature type="signal peptide" evidence="2">
    <location>
        <begin position="1"/>
        <end position="18"/>
    </location>
</feature>
<evidence type="ECO:0000313" key="3">
    <source>
        <dbReference type="EMBL" id="CAB9505130.1"/>
    </source>
</evidence>
<comment type="caution">
    <text evidence="3">The sequence shown here is derived from an EMBL/GenBank/DDBJ whole genome shotgun (WGS) entry which is preliminary data.</text>
</comment>
<gene>
    <name evidence="3" type="ORF">SEMRO_219_G090560.1</name>
</gene>
<keyword evidence="4" id="KW-1185">Reference proteome</keyword>